<accession>A0A7T8INU5</accession>
<evidence type="ECO:0000313" key="4">
    <source>
        <dbReference type="EMBL" id="QQO83135.1"/>
    </source>
</evidence>
<proteinExistence type="predicted"/>
<dbReference type="RefSeq" id="WP_397609095.1">
    <property type="nucleotide sequence ID" value="NZ_CP032664.1"/>
</dbReference>
<dbReference type="GO" id="GO:0031640">
    <property type="term" value="P:killing of cells of another organism"/>
    <property type="evidence" value="ECO:0007669"/>
    <property type="project" value="UniProtKB-KW"/>
</dbReference>
<dbReference type="InterPro" id="IPR031922">
    <property type="entry name" value="Pesticin_C"/>
</dbReference>
<dbReference type="GO" id="GO:0042742">
    <property type="term" value="P:defense response to bacterium"/>
    <property type="evidence" value="ECO:0007669"/>
    <property type="project" value="UniProtKB-KW"/>
</dbReference>
<dbReference type="SUPFAM" id="SSF53955">
    <property type="entry name" value="Lysozyme-like"/>
    <property type="match status" value="1"/>
</dbReference>
<keyword evidence="1" id="KW-0929">Antimicrobial</keyword>
<dbReference type="EMBL" id="CP032664">
    <property type="protein sequence ID" value="QQO83135.1"/>
    <property type="molecule type" value="Genomic_DNA"/>
</dbReference>
<protein>
    <submittedName>
        <fullName evidence="4">Peptidase</fullName>
    </submittedName>
</protein>
<dbReference type="Gene3D" id="1.10.530.40">
    <property type="match status" value="1"/>
</dbReference>
<organism evidence="4">
    <name type="scientific">Shewanella algae</name>
    <dbReference type="NCBI Taxonomy" id="38313"/>
    <lineage>
        <taxon>Bacteria</taxon>
        <taxon>Pseudomonadati</taxon>
        <taxon>Pseudomonadota</taxon>
        <taxon>Gammaproteobacteria</taxon>
        <taxon>Alteromonadales</taxon>
        <taxon>Shewanellaceae</taxon>
        <taxon>Shewanella</taxon>
    </lineage>
</organism>
<evidence type="ECO:0000256" key="1">
    <source>
        <dbReference type="ARBA" id="ARBA00022529"/>
    </source>
</evidence>
<sequence>MNTKVNFGFISGLEGGRITRGYVPDPEHSRSGVTVATGFDLGQRSSAELHRLFPVSLAHKLSQYAGLKGMDAVAVLARAPLQLTEDEAEHIDLCIKSEAIAKLQRRYNAAAPREFADLPEQAQTVIASVAFQYGDLARRCPKFWQTAINADWQAMVHELEHFGDRYPGRRSKEANYLKLIGA</sequence>
<feature type="domain" description="Pesticin C-terminal" evidence="3">
    <location>
        <begin position="4"/>
        <end position="153"/>
    </location>
</feature>
<reference evidence="4" key="1">
    <citation type="submission" date="2018-09" db="EMBL/GenBank/DDBJ databases">
        <title>Genome sequencing and analysis.</title>
        <authorList>
            <person name="Huang Y.-T."/>
        </authorList>
    </citation>
    <scope>NUCLEOTIDE SEQUENCE</scope>
    <source>
        <strain evidence="4">HIDE</strain>
    </source>
</reference>
<keyword evidence="2" id="KW-0081">Bacteriolytic enzyme</keyword>
<dbReference type="InterPro" id="IPR023346">
    <property type="entry name" value="Lysozyme-like_dom_sf"/>
</dbReference>
<dbReference type="AlphaFoldDB" id="A0A7T8INU5"/>
<dbReference type="InterPro" id="IPR023347">
    <property type="entry name" value="Lysozyme_dom_sf"/>
</dbReference>
<dbReference type="Pfam" id="PF16754">
    <property type="entry name" value="Pesticin"/>
    <property type="match status" value="1"/>
</dbReference>
<evidence type="ECO:0000256" key="2">
    <source>
        <dbReference type="ARBA" id="ARBA00022638"/>
    </source>
</evidence>
<dbReference type="CDD" id="cd16902">
    <property type="entry name" value="pesticin_lyz"/>
    <property type="match status" value="1"/>
</dbReference>
<gene>
    <name evidence="4" type="ORF">D7032_07600</name>
</gene>
<dbReference type="GO" id="GO:0003796">
    <property type="term" value="F:lysozyme activity"/>
    <property type="evidence" value="ECO:0007669"/>
    <property type="project" value="InterPro"/>
</dbReference>
<evidence type="ECO:0000259" key="3">
    <source>
        <dbReference type="Pfam" id="PF16754"/>
    </source>
</evidence>
<name>A0A7T8INU5_9GAMM</name>